<evidence type="ECO:0000256" key="6">
    <source>
        <dbReference type="ARBA" id="ARBA00023136"/>
    </source>
</evidence>
<organism evidence="12 13">
    <name type="scientific">Monopterus albus</name>
    <name type="common">Swamp eel</name>
    <dbReference type="NCBI Taxonomy" id="43700"/>
    <lineage>
        <taxon>Eukaryota</taxon>
        <taxon>Metazoa</taxon>
        <taxon>Chordata</taxon>
        <taxon>Craniata</taxon>
        <taxon>Vertebrata</taxon>
        <taxon>Euteleostomi</taxon>
        <taxon>Actinopterygii</taxon>
        <taxon>Neopterygii</taxon>
        <taxon>Teleostei</taxon>
        <taxon>Neoteleostei</taxon>
        <taxon>Acanthomorphata</taxon>
        <taxon>Anabantaria</taxon>
        <taxon>Synbranchiformes</taxon>
        <taxon>Synbranchidae</taxon>
        <taxon>Monopterus</taxon>
    </lineage>
</organism>
<keyword evidence="3 9" id="KW-0812">Transmembrane</keyword>
<keyword evidence="8 9" id="KW-0807">Transducer</keyword>
<dbReference type="Pfam" id="PF00001">
    <property type="entry name" value="7tm_1"/>
    <property type="match status" value="1"/>
</dbReference>
<keyword evidence="2" id="KW-1003">Cell membrane</keyword>
<comment type="similarity">
    <text evidence="9">Belongs to the G-protein coupled receptor 1 family.</text>
</comment>
<keyword evidence="13" id="KW-1185">Reference proteome</keyword>
<dbReference type="Proteomes" id="UP000261600">
    <property type="component" value="Unplaced"/>
</dbReference>
<dbReference type="SUPFAM" id="SSF81321">
    <property type="entry name" value="Family A G protein-coupled receptor-like"/>
    <property type="match status" value="1"/>
</dbReference>
<feature type="transmembrane region" description="Helical" evidence="10">
    <location>
        <begin position="40"/>
        <end position="64"/>
    </location>
</feature>
<dbReference type="PRINTS" id="PR00237">
    <property type="entry name" value="GPCRRHODOPSN"/>
</dbReference>
<dbReference type="GO" id="GO:0001594">
    <property type="term" value="F:trace-amine receptor activity"/>
    <property type="evidence" value="ECO:0007669"/>
    <property type="project" value="TreeGrafter"/>
</dbReference>
<evidence type="ECO:0000256" key="7">
    <source>
        <dbReference type="ARBA" id="ARBA00023170"/>
    </source>
</evidence>
<keyword evidence="5 9" id="KW-0297">G-protein coupled receptor</keyword>
<evidence type="ECO:0000259" key="11">
    <source>
        <dbReference type="PROSITE" id="PS50262"/>
    </source>
</evidence>
<dbReference type="Ensembl" id="ENSMALT00000002375.1">
    <property type="protein sequence ID" value="ENSMALP00000002311.1"/>
    <property type="gene ID" value="ENSMALG00000001737.1"/>
</dbReference>
<evidence type="ECO:0000256" key="3">
    <source>
        <dbReference type="ARBA" id="ARBA00022692"/>
    </source>
</evidence>
<dbReference type="PANTHER" id="PTHR24249:SF381">
    <property type="entry name" value="TRACE AMINE ASSOCIATED RECEPTOR 19P-RELATED"/>
    <property type="match status" value="1"/>
</dbReference>
<feature type="transmembrane region" description="Helical" evidence="10">
    <location>
        <begin position="76"/>
        <end position="93"/>
    </location>
</feature>
<dbReference type="InterPro" id="IPR017452">
    <property type="entry name" value="GPCR_Rhodpsn_7TM"/>
</dbReference>
<feature type="domain" description="G-protein coupled receptors family 1 profile" evidence="11">
    <location>
        <begin position="56"/>
        <end position="309"/>
    </location>
</feature>
<evidence type="ECO:0000313" key="13">
    <source>
        <dbReference type="Proteomes" id="UP000261600"/>
    </source>
</evidence>
<name>A0A3Q3IPC8_MONAL</name>
<dbReference type="PANTHER" id="PTHR24249">
    <property type="entry name" value="HISTAMINE RECEPTOR-RELATED G-PROTEIN COUPLED RECEPTOR"/>
    <property type="match status" value="1"/>
</dbReference>
<sequence>MLLSVLARTLGKDIFNLSQLWFPNLNSSCRRLLRPRSETLLLYTLVASVSVVNVTLNLLIIISISHFRQLHTPTNTLLQSLAVCDLAVGLLVMPVEGVRYTESCWLLGRIMCALSTYLFYFLLSTSLGHMVLISIDRYLTICKPLSYSSKVTLTNVKICICLCWACSSTYNGLILLDHLVQPDRYSSCHGECVVVINQIAGTIDLFINFIAPCTVMVVLYTKVFAAAVSQMRVIQSQAAATKARAAPTARTPQIKAARTLGILVFVFLMCYCPYYYPILAGVDTSSSLSYYVLLVWMQIMNSCLNPLIYAIFYPWFRKTGPEVSVNIHFYTTLEILSPLSRLFCCSTTQTLDSGLMHRNSHSLTEPCCKLFILINTNLSTE</sequence>
<protein>
    <recommendedName>
        <fullName evidence="11">G-protein coupled receptors family 1 profile domain-containing protein</fullName>
    </recommendedName>
</protein>
<accession>A0A3Q3IPC8</accession>
<feature type="transmembrane region" description="Helical" evidence="10">
    <location>
        <begin position="259"/>
        <end position="276"/>
    </location>
</feature>
<proteinExistence type="inferred from homology"/>
<evidence type="ECO:0000256" key="5">
    <source>
        <dbReference type="ARBA" id="ARBA00023040"/>
    </source>
</evidence>
<dbReference type="FunFam" id="1.20.1070.10:FF:000279">
    <property type="entry name" value="Trace amine-associated receptor 16f"/>
    <property type="match status" value="1"/>
</dbReference>
<keyword evidence="7 9" id="KW-0675">Receptor</keyword>
<feature type="transmembrane region" description="Helical" evidence="10">
    <location>
        <begin position="288"/>
        <end position="312"/>
    </location>
</feature>
<dbReference type="GO" id="GO:0005886">
    <property type="term" value="C:plasma membrane"/>
    <property type="evidence" value="ECO:0007669"/>
    <property type="project" value="UniProtKB-SubCell"/>
</dbReference>
<keyword evidence="4 10" id="KW-1133">Transmembrane helix</keyword>
<dbReference type="InterPro" id="IPR000276">
    <property type="entry name" value="GPCR_Rhodpsn"/>
</dbReference>
<evidence type="ECO:0000256" key="8">
    <source>
        <dbReference type="ARBA" id="ARBA00023224"/>
    </source>
</evidence>
<keyword evidence="6 10" id="KW-0472">Membrane</keyword>
<evidence type="ECO:0000256" key="1">
    <source>
        <dbReference type="ARBA" id="ARBA00004651"/>
    </source>
</evidence>
<feature type="transmembrane region" description="Helical" evidence="10">
    <location>
        <begin position="105"/>
        <end position="123"/>
    </location>
</feature>
<reference evidence="12" key="1">
    <citation type="submission" date="2025-08" db="UniProtKB">
        <authorList>
            <consortium name="Ensembl"/>
        </authorList>
    </citation>
    <scope>IDENTIFICATION</scope>
</reference>
<feature type="transmembrane region" description="Helical" evidence="10">
    <location>
        <begin position="205"/>
        <end position="228"/>
    </location>
</feature>
<evidence type="ECO:0000256" key="9">
    <source>
        <dbReference type="RuleBase" id="RU000688"/>
    </source>
</evidence>
<dbReference type="Gene3D" id="1.20.1070.10">
    <property type="entry name" value="Rhodopsin 7-helix transmembrane proteins"/>
    <property type="match status" value="1"/>
</dbReference>
<dbReference type="InterPro" id="IPR050569">
    <property type="entry name" value="TAAR"/>
</dbReference>
<dbReference type="PROSITE" id="PS00237">
    <property type="entry name" value="G_PROTEIN_RECEP_F1_1"/>
    <property type="match status" value="1"/>
</dbReference>
<evidence type="ECO:0000256" key="10">
    <source>
        <dbReference type="SAM" id="Phobius"/>
    </source>
</evidence>
<reference evidence="12" key="2">
    <citation type="submission" date="2025-09" db="UniProtKB">
        <authorList>
            <consortium name="Ensembl"/>
        </authorList>
    </citation>
    <scope>IDENTIFICATION</scope>
</reference>
<comment type="subcellular location">
    <subcellularLocation>
        <location evidence="1">Cell membrane</location>
        <topology evidence="1">Multi-pass membrane protein</topology>
    </subcellularLocation>
</comment>
<dbReference type="PROSITE" id="PS50262">
    <property type="entry name" value="G_PROTEIN_RECEP_F1_2"/>
    <property type="match status" value="1"/>
</dbReference>
<evidence type="ECO:0000256" key="2">
    <source>
        <dbReference type="ARBA" id="ARBA00022475"/>
    </source>
</evidence>
<dbReference type="AlphaFoldDB" id="A0A3Q3IPC8"/>
<dbReference type="CDD" id="cd15055">
    <property type="entry name" value="7tmA_TAARs"/>
    <property type="match status" value="1"/>
</dbReference>
<evidence type="ECO:0000256" key="4">
    <source>
        <dbReference type="ARBA" id="ARBA00022989"/>
    </source>
</evidence>
<evidence type="ECO:0000313" key="12">
    <source>
        <dbReference type="Ensembl" id="ENSMALP00000002311.1"/>
    </source>
</evidence>